<evidence type="ECO:0000256" key="11">
    <source>
        <dbReference type="ARBA" id="ARBA00023242"/>
    </source>
</evidence>
<proteinExistence type="predicted"/>
<feature type="compositionally biased region" description="Basic and acidic residues" evidence="17">
    <location>
        <begin position="524"/>
        <end position="537"/>
    </location>
</feature>
<keyword evidence="7" id="KW-0132">Cell division</keyword>
<dbReference type="SMART" id="SM00717">
    <property type="entry name" value="SANT"/>
    <property type="match status" value="1"/>
</dbReference>
<evidence type="ECO:0000256" key="14">
    <source>
        <dbReference type="ARBA" id="ARBA00063953"/>
    </source>
</evidence>
<keyword evidence="9" id="KW-0832">Ubl conjugation</keyword>
<feature type="region of interest" description="Disordered" evidence="17">
    <location>
        <begin position="655"/>
        <end position="834"/>
    </location>
</feature>
<evidence type="ECO:0000313" key="19">
    <source>
        <dbReference type="EMBL" id="TFK03703.1"/>
    </source>
</evidence>
<dbReference type="InterPro" id="IPR009057">
    <property type="entry name" value="Homeodomain-like_sf"/>
</dbReference>
<dbReference type="PANTHER" id="PTHR16124">
    <property type="entry name" value="MIS18-BINDING PROTEIN 1"/>
    <property type="match status" value="1"/>
</dbReference>
<gene>
    <name evidence="19" type="ORF">DR999_PMT13857</name>
</gene>
<comment type="subunit">
    <text evidence="14">Interacts with SP1. Interacts with MIS18A. Identified in a complex containing MIS18A, OIP5/MIS18B, MIS18BP1, RBBP7 and RBBP4. Interacts with KAT7/HBO1. Interacts (via N-terminus) with FLNA (via N-terminus).</text>
</comment>
<keyword evidence="11" id="KW-0539">Nucleus</keyword>
<dbReference type="GO" id="GO:0051301">
    <property type="term" value="P:cell division"/>
    <property type="evidence" value="ECO:0007669"/>
    <property type="project" value="UniProtKB-KW"/>
</dbReference>
<dbReference type="Pfam" id="PF09133">
    <property type="entry name" value="SANTA"/>
    <property type="match status" value="1"/>
</dbReference>
<sequence length="1083" mass="122598">MIATPLKNTRISKSHISSSRRGDMPLQAILMSNIPSGTITPLKDLVKFQDAGPTTSATKEAVLPSVLGDFKENHARGAGTSKKREALHCTKIVRNKNVDSLAVDTLVSESPQKFFLRIKQKVQKQQKDPALSNQIKQSISSTIVNKPLIKSDFAKPVNNFNGEYTVNNTSNSQDDVFLVEPIDADDEMSLNTMIDTVNANTDPSKTGAQLAERYGSGETIYASPHREGRLLQESTWKTAQGVEKKSETDPQRPTQCFCSIMFSSPKVHIPRKQKPKEGDCKAPSSTSHIDTNDGNANKQSKICLSEWRIKVINNNTAVCVEGKRRDMKELYWHSNAIVERMASNQVKTISGSIYLLQGNINSVSMRKEGFPYKFIKKFTFGFPEQWKQYVENFLGELKRKEQDTDEAGNEKISSVEVDMLEEERVTGDLKKQSRTQNTTYEVALNDNRYMTPKRNSVQKDLHASYSRSGRRIKPPLHYWCGQREFVDRKLNVTIEEGGKNYLSIVCSSSSKQAKKKTISSSPENNREDTTETSEGKTKSQSKGKIYEKRADFKKEIGSSDKRDPRRFVSDPDESNSEAELNNIDKKTVVLTPLKHKKLYQNNLTYNSQTAEKSAEQSISKYGIETRNCKTNSRRELKTCKYSLRSLKQFCQDKLSTEESSSKDEEDSNEDIPLSIKRKTKRSLEREIHNYKSSSDAKSSQSDTKKKSSEQRKIENFAGTSSHNRQLRIDLSDQKKPSEVEPKGKAPAGGSSSAPLIDRRVNTRKASINPPKYVFESETETEDCDREFHIKEKKSKVSAKKPDRKITNSTKSSAVKSKESDKREKKNFLESFPGATEDWTERELQKLHRAVASFPKHKNGFWLDVAMALGTRSAEECQQKYMEEHQTKGSKKHATKTVLDKKGQKDSDKKQPVMITAKVGTFKRKQQMRDFLEHLPKDDHDDIFSATPLQSRRVKLPTFRESQDDDVFQLMDSNPITPSSAVFPLVKTPQCDHISPGMLGSINRHDYDKYVFRMQKNTQGKKGTWGNIKKKSARTVYTTPTSGRTTTFAFDQGAVNDSLIGKLFVGEAAERSDEEEQEDSYFST</sequence>
<dbReference type="EMBL" id="QXTE01000153">
    <property type="protein sequence ID" value="TFK03703.1"/>
    <property type="molecule type" value="Genomic_DNA"/>
</dbReference>
<comment type="caution">
    <text evidence="19">The sequence shown here is derived from an EMBL/GenBank/DDBJ whole genome shotgun (WGS) entry which is preliminary data.</text>
</comment>
<dbReference type="FunFam" id="1.10.10.60:FF:000273">
    <property type="entry name" value="MIS18 binding protein 1"/>
    <property type="match status" value="1"/>
</dbReference>
<comment type="function">
    <text evidence="1">Required for recruitment of CENPA to centromeres and normal chromosome segregation during mitosis.</text>
</comment>
<reference evidence="19 20" key="1">
    <citation type="submission" date="2019-04" db="EMBL/GenBank/DDBJ databases">
        <title>Draft genome of the big-headed turtle Platysternon megacephalum.</title>
        <authorList>
            <person name="Gong S."/>
        </authorList>
    </citation>
    <scope>NUCLEOTIDE SEQUENCE [LARGE SCALE GENOMIC DNA]</scope>
    <source>
        <strain evidence="19">DO16091913</strain>
        <tissue evidence="19">Muscle</tissue>
    </source>
</reference>
<feature type="domain" description="Myb-like" evidence="18">
    <location>
        <begin position="838"/>
        <end position="884"/>
    </location>
</feature>
<evidence type="ECO:0000313" key="20">
    <source>
        <dbReference type="Proteomes" id="UP000297703"/>
    </source>
</evidence>
<name>A0A4D9E909_9SAUR</name>
<keyword evidence="6" id="KW-0597">Phosphoprotein</keyword>
<feature type="compositionally biased region" description="Low complexity" evidence="17">
    <location>
        <begin position="691"/>
        <end position="701"/>
    </location>
</feature>
<dbReference type="InterPro" id="IPR015216">
    <property type="entry name" value="SANTA"/>
</dbReference>
<evidence type="ECO:0000256" key="16">
    <source>
        <dbReference type="ARBA" id="ARBA00079617"/>
    </source>
</evidence>
<evidence type="ECO:0000259" key="18">
    <source>
        <dbReference type="PROSITE" id="PS50090"/>
    </source>
</evidence>
<dbReference type="OrthoDB" id="118550at2759"/>
<keyword evidence="4" id="KW-0158">Chromosome</keyword>
<feature type="compositionally biased region" description="Basic and acidic residues" evidence="17">
    <location>
        <begin position="726"/>
        <end position="743"/>
    </location>
</feature>
<evidence type="ECO:0000256" key="12">
    <source>
        <dbReference type="ARBA" id="ARBA00023306"/>
    </source>
</evidence>
<keyword evidence="20" id="KW-1185">Reference proteome</keyword>
<evidence type="ECO:0000256" key="6">
    <source>
        <dbReference type="ARBA" id="ARBA00022553"/>
    </source>
</evidence>
<feature type="compositionally biased region" description="Basic and acidic residues" evidence="17">
    <location>
        <begin position="897"/>
        <end position="909"/>
    </location>
</feature>
<dbReference type="InterPro" id="IPR039110">
    <property type="entry name" value="KNL2-like"/>
</dbReference>
<keyword evidence="8" id="KW-0498">Mitosis</keyword>
<dbReference type="SUPFAM" id="SSF46689">
    <property type="entry name" value="Homeodomain-like"/>
    <property type="match status" value="1"/>
</dbReference>
<accession>A0A4D9E909</accession>
<keyword evidence="13" id="KW-0137">Centromere</keyword>
<feature type="region of interest" description="Disordered" evidence="17">
    <location>
        <begin position="882"/>
        <end position="909"/>
    </location>
</feature>
<evidence type="ECO:0000256" key="1">
    <source>
        <dbReference type="ARBA" id="ARBA00003694"/>
    </source>
</evidence>
<dbReference type="Gene3D" id="1.10.10.60">
    <property type="entry name" value="Homeodomain-like"/>
    <property type="match status" value="1"/>
</dbReference>
<comment type="subcellular location">
    <subcellularLocation>
        <location evidence="3">Chromosome</location>
        <location evidence="3">Centromere</location>
    </subcellularLocation>
    <subcellularLocation>
        <location evidence="2">Nucleus</location>
    </subcellularLocation>
</comment>
<evidence type="ECO:0000256" key="8">
    <source>
        <dbReference type="ARBA" id="ARBA00022776"/>
    </source>
</evidence>
<evidence type="ECO:0000256" key="17">
    <source>
        <dbReference type="SAM" id="MobiDB-lite"/>
    </source>
</evidence>
<dbReference type="PANTHER" id="PTHR16124:SF3">
    <property type="entry name" value="MIS18-BINDING PROTEIN 1"/>
    <property type="match status" value="1"/>
</dbReference>
<feature type="compositionally biased region" description="Polar residues" evidence="17">
    <location>
        <begin position="283"/>
        <end position="295"/>
    </location>
</feature>
<reference evidence="19 20" key="2">
    <citation type="submission" date="2019-04" db="EMBL/GenBank/DDBJ databases">
        <title>The genome sequence of big-headed turtle.</title>
        <authorList>
            <person name="Gong S."/>
        </authorList>
    </citation>
    <scope>NUCLEOTIDE SEQUENCE [LARGE SCALE GENOMIC DNA]</scope>
    <source>
        <strain evidence="19">DO16091913</strain>
        <tissue evidence="19">Muscle</tissue>
    </source>
</reference>
<dbReference type="STRING" id="55544.A0A4D9E909"/>
<evidence type="ECO:0000256" key="2">
    <source>
        <dbReference type="ARBA" id="ARBA00004123"/>
    </source>
</evidence>
<evidence type="ECO:0000256" key="4">
    <source>
        <dbReference type="ARBA" id="ARBA00022454"/>
    </source>
</evidence>
<dbReference type="InterPro" id="IPR001005">
    <property type="entry name" value="SANT/Myb"/>
</dbReference>
<keyword evidence="12" id="KW-0131">Cell cycle</keyword>
<evidence type="ECO:0000256" key="3">
    <source>
        <dbReference type="ARBA" id="ARBA00004584"/>
    </source>
</evidence>
<dbReference type="GO" id="GO:0000775">
    <property type="term" value="C:chromosome, centromeric region"/>
    <property type="evidence" value="ECO:0007669"/>
    <property type="project" value="UniProtKB-SubCell"/>
</dbReference>
<dbReference type="CDD" id="cd00167">
    <property type="entry name" value="SANT"/>
    <property type="match status" value="1"/>
</dbReference>
<evidence type="ECO:0000256" key="10">
    <source>
        <dbReference type="ARBA" id="ARBA00023125"/>
    </source>
</evidence>
<protein>
    <recommendedName>
        <fullName evidence="15">Mis18-binding protein 1</fullName>
    </recommendedName>
    <alternativeName>
        <fullName evidence="16">Kinetochore-associated protein KNL-2 homolog</fullName>
    </alternativeName>
</protein>
<evidence type="ECO:0000256" key="15">
    <source>
        <dbReference type="ARBA" id="ARBA00069467"/>
    </source>
</evidence>
<evidence type="ECO:0000256" key="13">
    <source>
        <dbReference type="ARBA" id="ARBA00023328"/>
    </source>
</evidence>
<keyword evidence="10" id="KW-0238">DNA-binding</keyword>
<dbReference type="Pfam" id="PF00249">
    <property type="entry name" value="Myb_DNA-binding"/>
    <property type="match status" value="1"/>
</dbReference>
<keyword evidence="5" id="KW-1017">Isopeptide bond</keyword>
<dbReference type="AlphaFoldDB" id="A0A4D9E909"/>
<dbReference type="PROSITE" id="PS50090">
    <property type="entry name" value="MYB_LIKE"/>
    <property type="match status" value="1"/>
</dbReference>
<feature type="compositionally biased region" description="Basic and acidic residues" evidence="17">
    <location>
        <begin position="702"/>
        <end position="714"/>
    </location>
</feature>
<evidence type="ECO:0000256" key="9">
    <source>
        <dbReference type="ARBA" id="ARBA00022843"/>
    </source>
</evidence>
<feature type="region of interest" description="Disordered" evidence="17">
    <location>
        <begin position="268"/>
        <end position="295"/>
    </location>
</feature>
<dbReference type="Proteomes" id="UP000297703">
    <property type="component" value="Unassembled WGS sequence"/>
</dbReference>
<feature type="region of interest" description="Disordered" evidence="17">
    <location>
        <begin position="512"/>
        <end position="578"/>
    </location>
</feature>
<feature type="compositionally biased region" description="Basic and acidic residues" evidence="17">
    <location>
        <begin position="815"/>
        <end position="827"/>
    </location>
</feature>
<dbReference type="GO" id="GO:0003677">
    <property type="term" value="F:DNA binding"/>
    <property type="evidence" value="ECO:0007669"/>
    <property type="project" value="UniProtKB-KW"/>
</dbReference>
<organism evidence="19 20">
    <name type="scientific">Platysternon megacephalum</name>
    <name type="common">big-headed turtle</name>
    <dbReference type="NCBI Taxonomy" id="55544"/>
    <lineage>
        <taxon>Eukaryota</taxon>
        <taxon>Metazoa</taxon>
        <taxon>Chordata</taxon>
        <taxon>Craniata</taxon>
        <taxon>Vertebrata</taxon>
        <taxon>Euteleostomi</taxon>
        <taxon>Archelosauria</taxon>
        <taxon>Testudinata</taxon>
        <taxon>Testudines</taxon>
        <taxon>Cryptodira</taxon>
        <taxon>Durocryptodira</taxon>
        <taxon>Testudinoidea</taxon>
        <taxon>Platysternidae</taxon>
        <taxon>Platysternon</taxon>
    </lineage>
</organism>
<evidence type="ECO:0000256" key="5">
    <source>
        <dbReference type="ARBA" id="ARBA00022499"/>
    </source>
</evidence>
<feature type="compositionally biased region" description="Basic and acidic residues" evidence="17">
    <location>
        <begin position="544"/>
        <end position="569"/>
    </location>
</feature>
<evidence type="ECO:0000256" key="7">
    <source>
        <dbReference type="ARBA" id="ARBA00022618"/>
    </source>
</evidence>
<dbReference type="GO" id="GO:0005634">
    <property type="term" value="C:nucleus"/>
    <property type="evidence" value="ECO:0007669"/>
    <property type="project" value="UniProtKB-SubCell"/>
</dbReference>